<accession>A0A382IWF9</accession>
<name>A0A382IWF9_9ZZZZ</name>
<proteinExistence type="predicted"/>
<organism evidence="1">
    <name type="scientific">marine metagenome</name>
    <dbReference type="NCBI Taxonomy" id="408172"/>
    <lineage>
        <taxon>unclassified sequences</taxon>
        <taxon>metagenomes</taxon>
        <taxon>ecological metagenomes</taxon>
    </lineage>
</organism>
<reference evidence="1" key="1">
    <citation type="submission" date="2018-05" db="EMBL/GenBank/DDBJ databases">
        <authorList>
            <person name="Lanie J.A."/>
            <person name="Ng W.-L."/>
            <person name="Kazmierczak K.M."/>
            <person name="Andrzejewski T.M."/>
            <person name="Davidsen T.M."/>
            <person name="Wayne K.J."/>
            <person name="Tettelin H."/>
            <person name="Glass J.I."/>
            <person name="Rusch D."/>
            <person name="Podicherti R."/>
            <person name="Tsui H.-C.T."/>
            <person name="Winkler M.E."/>
        </authorList>
    </citation>
    <scope>NUCLEOTIDE SEQUENCE</scope>
</reference>
<feature type="non-terminal residue" evidence="1">
    <location>
        <position position="1"/>
    </location>
</feature>
<dbReference type="AlphaFoldDB" id="A0A382IWF9"/>
<sequence>NFNDLIHKPTKVLGHVANQNVIGSALGIIATGCFLAIEGFSGSGISYDINGWFNY</sequence>
<evidence type="ECO:0000313" key="1">
    <source>
        <dbReference type="EMBL" id="SVC03966.1"/>
    </source>
</evidence>
<dbReference type="EMBL" id="UINC01070093">
    <property type="protein sequence ID" value="SVC03966.1"/>
    <property type="molecule type" value="Genomic_DNA"/>
</dbReference>
<gene>
    <name evidence="1" type="ORF">METZ01_LOCUS256820</name>
</gene>
<protein>
    <submittedName>
        <fullName evidence="1">Uncharacterized protein</fullName>
    </submittedName>
</protein>